<feature type="coiled-coil region" evidence="4">
    <location>
        <begin position="76"/>
        <end position="113"/>
    </location>
</feature>
<evidence type="ECO:0000259" key="6">
    <source>
        <dbReference type="Pfam" id="PF00097"/>
    </source>
</evidence>
<keyword evidence="4" id="KW-0175">Coiled coil</keyword>
<feature type="compositionally biased region" description="Low complexity" evidence="5">
    <location>
        <begin position="1"/>
        <end position="18"/>
    </location>
</feature>
<gene>
    <name evidence="7" type="ORF">R3P38DRAFT_2970770</name>
</gene>
<dbReference type="InterPro" id="IPR018957">
    <property type="entry name" value="Znf_C3HC4_RING-type"/>
</dbReference>
<dbReference type="Proteomes" id="UP001362999">
    <property type="component" value="Unassembled WGS sequence"/>
</dbReference>
<proteinExistence type="predicted"/>
<feature type="region of interest" description="Disordered" evidence="5">
    <location>
        <begin position="34"/>
        <end position="54"/>
    </location>
</feature>
<reference evidence="7 8" key="1">
    <citation type="journal article" date="2024" name="J Genomics">
        <title>Draft genome sequencing and assembly of Favolaschia claudopus CIRM-BRFM 2984 isolated from oak limbs.</title>
        <authorList>
            <person name="Navarro D."/>
            <person name="Drula E."/>
            <person name="Chaduli D."/>
            <person name="Cazenave R."/>
            <person name="Ahrendt S."/>
            <person name="Wang J."/>
            <person name="Lipzen A."/>
            <person name="Daum C."/>
            <person name="Barry K."/>
            <person name="Grigoriev I.V."/>
            <person name="Favel A."/>
            <person name="Rosso M.N."/>
            <person name="Martin F."/>
        </authorList>
    </citation>
    <scope>NUCLEOTIDE SEQUENCE [LARGE SCALE GENOMIC DNA]</scope>
    <source>
        <strain evidence="7 8">CIRM-BRFM 2984</strain>
    </source>
</reference>
<dbReference type="EMBL" id="JAWWNJ010000042">
    <property type="protein sequence ID" value="KAK7019881.1"/>
    <property type="molecule type" value="Genomic_DNA"/>
</dbReference>
<comment type="caution">
    <text evidence="7">The sequence shown here is derived from an EMBL/GenBank/DDBJ whole genome shotgun (WGS) entry which is preliminary data.</text>
</comment>
<dbReference type="InterPro" id="IPR013083">
    <property type="entry name" value="Znf_RING/FYVE/PHD"/>
</dbReference>
<feature type="domain" description="Zinc finger C3HC4 RING-type" evidence="6">
    <location>
        <begin position="116"/>
        <end position="145"/>
    </location>
</feature>
<organism evidence="7 8">
    <name type="scientific">Favolaschia claudopus</name>
    <dbReference type="NCBI Taxonomy" id="2862362"/>
    <lineage>
        <taxon>Eukaryota</taxon>
        <taxon>Fungi</taxon>
        <taxon>Dikarya</taxon>
        <taxon>Basidiomycota</taxon>
        <taxon>Agaricomycotina</taxon>
        <taxon>Agaricomycetes</taxon>
        <taxon>Agaricomycetidae</taxon>
        <taxon>Agaricales</taxon>
        <taxon>Marasmiineae</taxon>
        <taxon>Mycenaceae</taxon>
        <taxon>Favolaschia</taxon>
    </lineage>
</organism>
<keyword evidence="8" id="KW-1185">Reference proteome</keyword>
<evidence type="ECO:0000256" key="1">
    <source>
        <dbReference type="ARBA" id="ARBA00022723"/>
    </source>
</evidence>
<keyword evidence="1" id="KW-0479">Metal-binding</keyword>
<evidence type="ECO:0000256" key="4">
    <source>
        <dbReference type="SAM" id="Coils"/>
    </source>
</evidence>
<dbReference type="Pfam" id="PF00097">
    <property type="entry name" value="zf-C3HC4"/>
    <property type="match status" value="1"/>
</dbReference>
<dbReference type="GO" id="GO:0008270">
    <property type="term" value="F:zinc ion binding"/>
    <property type="evidence" value="ECO:0007669"/>
    <property type="project" value="UniProtKB-KW"/>
</dbReference>
<dbReference type="SUPFAM" id="SSF57850">
    <property type="entry name" value="RING/U-box"/>
    <property type="match status" value="1"/>
</dbReference>
<dbReference type="Gene3D" id="3.30.40.10">
    <property type="entry name" value="Zinc/RING finger domain, C3HC4 (zinc finger)"/>
    <property type="match status" value="1"/>
</dbReference>
<protein>
    <submittedName>
        <fullName evidence="7">RING-type domain-containing protein</fullName>
    </submittedName>
</protein>
<evidence type="ECO:0000256" key="5">
    <source>
        <dbReference type="SAM" id="MobiDB-lite"/>
    </source>
</evidence>
<dbReference type="AlphaFoldDB" id="A0AAW0B221"/>
<name>A0AAW0B221_9AGAR</name>
<accession>A0AAW0B221</accession>
<keyword evidence="2" id="KW-0863">Zinc-finger</keyword>
<keyword evidence="3" id="KW-0862">Zinc</keyword>
<evidence type="ECO:0000313" key="7">
    <source>
        <dbReference type="EMBL" id="KAK7019881.1"/>
    </source>
</evidence>
<evidence type="ECO:0000256" key="3">
    <source>
        <dbReference type="ARBA" id="ARBA00022833"/>
    </source>
</evidence>
<evidence type="ECO:0000313" key="8">
    <source>
        <dbReference type="Proteomes" id="UP001362999"/>
    </source>
</evidence>
<sequence length="232" mass="26137">MPSATRTTRSSTRNNGSTQDVVCLTDSDVLAIKRGSKKDSTKQTRKENRPVISSEVIEISSDEDEEEPIAPRASVASKLQTKIRELERANAAMKRENDELKKKQTLSTDLEEQISCEVCSGTLWSPYILTCGHTFCQHDLENWFSVALKQHRNVYPHYNPNAQQHANVYGFYQQQLQLPLPAYTCPKCREKVSARPIQNFAVKAVVRAVHAGESSPKKTVDGANVWNRFFPA</sequence>
<feature type="region of interest" description="Disordered" evidence="5">
    <location>
        <begin position="1"/>
        <end position="20"/>
    </location>
</feature>
<feature type="compositionally biased region" description="Basic and acidic residues" evidence="5">
    <location>
        <begin position="37"/>
        <end position="49"/>
    </location>
</feature>
<evidence type="ECO:0000256" key="2">
    <source>
        <dbReference type="ARBA" id="ARBA00022771"/>
    </source>
</evidence>